<evidence type="ECO:0000313" key="9">
    <source>
        <dbReference type="Proteomes" id="UP001057291"/>
    </source>
</evidence>
<evidence type="ECO:0000256" key="4">
    <source>
        <dbReference type="ARBA" id="ARBA00022777"/>
    </source>
</evidence>
<evidence type="ECO:0000313" key="8">
    <source>
        <dbReference type="EMBL" id="GIM44582.1"/>
    </source>
</evidence>
<comment type="cofactor">
    <cofactor evidence="7">
        <name>Mg(2+)</name>
        <dbReference type="ChEBI" id="CHEBI:18420"/>
    </cofactor>
    <text evidence="7">Binds 1 Mg(2+) ion per subunit.</text>
</comment>
<dbReference type="Pfam" id="PF01202">
    <property type="entry name" value="SKI"/>
    <property type="match status" value="1"/>
</dbReference>
<feature type="binding site" evidence="7">
    <location>
        <position position="136"/>
    </location>
    <ligand>
        <name>substrate</name>
    </ligand>
</feature>
<keyword evidence="5 7" id="KW-0067">ATP-binding</keyword>
<dbReference type="CDD" id="cd00464">
    <property type="entry name" value="SK"/>
    <property type="match status" value="1"/>
</dbReference>
<dbReference type="GO" id="GO:0000287">
    <property type="term" value="F:magnesium ion binding"/>
    <property type="evidence" value="ECO:0007669"/>
    <property type="project" value="UniProtKB-UniRule"/>
</dbReference>
<keyword evidence="6 7" id="KW-0057">Aromatic amino acid biosynthesis</keyword>
<feature type="binding site" evidence="7">
    <location>
        <position position="79"/>
    </location>
    <ligand>
        <name>substrate</name>
    </ligand>
</feature>
<dbReference type="PANTHER" id="PTHR21087">
    <property type="entry name" value="SHIKIMATE KINASE"/>
    <property type="match status" value="1"/>
</dbReference>
<comment type="subcellular location">
    <subcellularLocation>
        <location evidence="7">Cytoplasm</location>
    </subcellularLocation>
</comment>
<dbReference type="GO" id="GO:0008652">
    <property type="term" value="P:amino acid biosynthetic process"/>
    <property type="evidence" value="ECO:0007669"/>
    <property type="project" value="UniProtKB-KW"/>
</dbReference>
<comment type="caution">
    <text evidence="7">Lacks conserved residue(s) required for the propagation of feature annotation.</text>
</comment>
<feature type="binding site" evidence="7">
    <location>
        <position position="117"/>
    </location>
    <ligand>
        <name>ATP</name>
        <dbReference type="ChEBI" id="CHEBI:30616"/>
    </ligand>
</feature>
<feature type="binding site" evidence="7">
    <location>
        <position position="57"/>
    </location>
    <ligand>
        <name>substrate</name>
    </ligand>
</feature>
<keyword evidence="1 7" id="KW-0028">Amino-acid biosynthesis</keyword>
<proteinExistence type="inferred from homology"/>
<protein>
    <recommendedName>
        <fullName evidence="7">Shikimate kinase</fullName>
        <shortName evidence="7">SK</shortName>
        <ecNumber evidence="7">2.7.1.71</ecNumber>
    </recommendedName>
</protein>
<evidence type="ECO:0000256" key="2">
    <source>
        <dbReference type="ARBA" id="ARBA00022679"/>
    </source>
</evidence>
<dbReference type="EC" id="2.7.1.71" evidence="7"/>
<comment type="subunit">
    <text evidence="7">Monomer.</text>
</comment>
<evidence type="ECO:0000256" key="6">
    <source>
        <dbReference type="ARBA" id="ARBA00023141"/>
    </source>
</evidence>
<dbReference type="SUPFAM" id="SSF52540">
    <property type="entry name" value="P-loop containing nucleoside triphosphate hydrolases"/>
    <property type="match status" value="1"/>
</dbReference>
<comment type="catalytic activity">
    <reaction evidence="7">
        <text>shikimate + ATP = 3-phosphoshikimate + ADP + H(+)</text>
        <dbReference type="Rhea" id="RHEA:13121"/>
        <dbReference type="ChEBI" id="CHEBI:15378"/>
        <dbReference type="ChEBI" id="CHEBI:30616"/>
        <dbReference type="ChEBI" id="CHEBI:36208"/>
        <dbReference type="ChEBI" id="CHEBI:145989"/>
        <dbReference type="ChEBI" id="CHEBI:456216"/>
        <dbReference type="EC" id="2.7.1.71"/>
    </reaction>
</comment>
<organism evidence="8 9">
    <name type="scientific">Collibacillus ludicampi</name>
    <dbReference type="NCBI Taxonomy" id="2771369"/>
    <lineage>
        <taxon>Bacteria</taxon>
        <taxon>Bacillati</taxon>
        <taxon>Bacillota</taxon>
        <taxon>Bacilli</taxon>
        <taxon>Bacillales</taxon>
        <taxon>Alicyclobacillaceae</taxon>
        <taxon>Collibacillus</taxon>
    </lineage>
</organism>
<dbReference type="PANTHER" id="PTHR21087:SF16">
    <property type="entry name" value="SHIKIMATE KINASE 1, CHLOROPLASTIC"/>
    <property type="match status" value="1"/>
</dbReference>
<comment type="function">
    <text evidence="7">Catalyzes the specific phosphorylation of the 3-hydroxyl group of shikimic acid using ATP as a cosubstrate.</text>
</comment>
<gene>
    <name evidence="8" type="primary">aroK_1</name>
    <name evidence="7" type="synonym">aroK</name>
    <name evidence="8" type="ORF">DNHGIG_01310</name>
</gene>
<dbReference type="PRINTS" id="PR01100">
    <property type="entry name" value="SHIKIMTKNASE"/>
</dbReference>
<dbReference type="Proteomes" id="UP001057291">
    <property type="component" value="Unassembled WGS sequence"/>
</dbReference>
<comment type="pathway">
    <text evidence="7">Metabolic intermediate biosynthesis; chorismate biosynthesis; chorismate from D-erythrose 4-phosphate and phosphoenolpyruvate: step 5/7.</text>
</comment>
<reference evidence="8" key="1">
    <citation type="journal article" date="2023" name="Int. J. Syst. Evol. Microbiol.">
        <title>Collibacillus ludicampi gen. nov., sp. nov., a new soil bacterium of the family Alicyclobacillaceae.</title>
        <authorList>
            <person name="Jojima T."/>
            <person name="Ioku Y."/>
            <person name="Fukuta Y."/>
            <person name="Shirasaka N."/>
            <person name="Matsumura Y."/>
            <person name="Mori M."/>
        </authorList>
    </citation>
    <scope>NUCLEOTIDE SEQUENCE</scope>
    <source>
        <strain evidence="8">TP075</strain>
    </source>
</reference>
<dbReference type="RefSeq" id="WP_282197853.1">
    <property type="nucleotide sequence ID" value="NZ_BOQE01000001.1"/>
</dbReference>
<dbReference type="GO" id="GO:0009073">
    <property type="term" value="P:aromatic amino acid family biosynthetic process"/>
    <property type="evidence" value="ECO:0007669"/>
    <property type="project" value="UniProtKB-KW"/>
</dbReference>
<feature type="binding site" evidence="7">
    <location>
        <begin position="11"/>
        <end position="16"/>
    </location>
    <ligand>
        <name>ATP</name>
        <dbReference type="ChEBI" id="CHEBI:30616"/>
    </ligand>
</feature>
<dbReference type="InterPro" id="IPR000623">
    <property type="entry name" value="Shikimate_kinase/TSH1"/>
</dbReference>
<comment type="caution">
    <text evidence="8">The sequence shown here is derived from an EMBL/GenBank/DDBJ whole genome shotgun (WGS) entry which is preliminary data.</text>
</comment>
<dbReference type="EMBL" id="BOQE01000001">
    <property type="protein sequence ID" value="GIM44582.1"/>
    <property type="molecule type" value="Genomic_DNA"/>
</dbReference>
<comment type="similarity">
    <text evidence="7">Belongs to the shikimate kinase family.</text>
</comment>
<keyword evidence="3 7" id="KW-0547">Nucleotide-binding</keyword>
<name>A0AAV4L9X9_9BACL</name>
<sequence>MANIFFIGFMGTGKSTVGRALTERIGWKFIDTDQEIVRREKRSIPEIFASQGEAYYRELESQVIADVARNDNQVVTTGGGAVLRRENLCHMRKNGFIISLHATPEAIIERVRNQSDRPLLQQGELTEQVHRLLRERAGLYDQADLIIDTTTLTVREIVEQILRAPNVPLR</sequence>
<evidence type="ECO:0000256" key="7">
    <source>
        <dbReference type="HAMAP-Rule" id="MF_00109"/>
    </source>
</evidence>
<dbReference type="GO" id="GO:0009423">
    <property type="term" value="P:chorismate biosynthetic process"/>
    <property type="evidence" value="ECO:0007669"/>
    <property type="project" value="UniProtKB-UniRule"/>
</dbReference>
<evidence type="ECO:0000256" key="5">
    <source>
        <dbReference type="ARBA" id="ARBA00022840"/>
    </source>
</evidence>
<keyword evidence="7" id="KW-0460">Magnesium</keyword>
<keyword evidence="4 7" id="KW-0418">Kinase</keyword>
<keyword evidence="2 7" id="KW-0808">Transferase</keyword>
<dbReference type="GO" id="GO:0005524">
    <property type="term" value="F:ATP binding"/>
    <property type="evidence" value="ECO:0007669"/>
    <property type="project" value="UniProtKB-UniRule"/>
</dbReference>
<keyword evidence="7" id="KW-0963">Cytoplasm</keyword>
<keyword evidence="7" id="KW-0479">Metal-binding</keyword>
<evidence type="ECO:0000256" key="1">
    <source>
        <dbReference type="ARBA" id="ARBA00022605"/>
    </source>
</evidence>
<dbReference type="GO" id="GO:0004765">
    <property type="term" value="F:shikimate kinase activity"/>
    <property type="evidence" value="ECO:0007669"/>
    <property type="project" value="UniProtKB-UniRule"/>
</dbReference>
<dbReference type="InterPro" id="IPR031322">
    <property type="entry name" value="Shikimate/glucono_kinase"/>
</dbReference>
<accession>A0AAV4L9X9</accession>
<dbReference type="GO" id="GO:0005829">
    <property type="term" value="C:cytosol"/>
    <property type="evidence" value="ECO:0007669"/>
    <property type="project" value="TreeGrafter"/>
</dbReference>
<dbReference type="HAMAP" id="MF_00109">
    <property type="entry name" value="Shikimate_kinase"/>
    <property type="match status" value="1"/>
</dbReference>
<dbReference type="InterPro" id="IPR027417">
    <property type="entry name" value="P-loop_NTPase"/>
</dbReference>
<dbReference type="AlphaFoldDB" id="A0AAV4L9X9"/>
<feature type="binding site" evidence="7">
    <location>
        <position position="15"/>
    </location>
    <ligand>
        <name>Mg(2+)</name>
        <dbReference type="ChEBI" id="CHEBI:18420"/>
    </ligand>
</feature>
<evidence type="ECO:0000256" key="3">
    <source>
        <dbReference type="ARBA" id="ARBA00022741"/>
    </source>
</evidence>
<feature type="binding site" evidence="7">
    <location>
        <position position="33"/>
    </location>
    <ligand>
        <name>substrate</name>
    </ligand>
</feature>
<dbReference type="Gene3D" id="3.40.50.300">
    <property type="entry name" value="P-loop containing nucleotide triphosphate hydrolases"/>
    <property type="match status" value="1"/>
</dbReference>
<keyword evidence="9" id="KW-1185">Reference proteome</keyword>